<dbReference type="GO" id="GO:0009002">
    <property type="term" value="F:serine-type D-Ala-D-Ala carboxypeptidase activity"/>
    <property type="evidence" value="ECO:0007669"/>
    <property type="project" value="InterPro"/>
</dbReference>
<feature type="chain" id="PRO_5009259740" evidence="12">
    <location>
        <begin position="35"/>
        <end position="425"/>
    </location>
</feature>
<feature type="domain" description="Peptidase S11 D-alanyl-D-alanine carboxypeptidase A N-terminal" evidence="13">
    <location>
        <begin position="110"/>
        <end position="330"/>
    </location>
</feature>
<keyword evidence="4" id="KW-0133">Cell shape</keyword>
<dbReference type="GO" id="GO:0006508">
    <property type="term" value="P:proteolysis"/>
    <property type="evidence" value="ECO:0007669"/>
    <property type="project" value="InterPro"/>
</dbReference>
<keyword evidence="6" id="KW-0961">Cell wall biogenesis/degradation</keyword>
<evidence type="ECO:0000256" key="12">
    <source>
        <dbReference type="SAM" id="SignalP"/>
    </source>
</evidence>
<keyword evidence="15" id="KW-1185">Reference proteome</keyword>
<keyword evidence="5" id="KW-0573">Peptidoglycan synthesis</keyword>
<feature type="compositionally biased region" description="Low complexity" evidence="10">
    <location>
        <begin position="376"/>
        <end position="386"/>
    </location>
</feature>
<dbReference type="Pfam" id="PF00768">
    <property type="entry name" value="Peptidase_S11"/>
    <property type="match status" value="1"/>
</dbReference>
<feature type="transmembrane region" description="Helical" evidence="11">
    <location>
        <begin position="394"/>
        <end position="415"/>
    </location>
</feature>
<keyword evidence="11" id="KW-0812">Transmembrane</keyword>
<keyword evidence="14" id="KW-0645">Protease</keyword>
<dbReference type="PANTHER" id="PTHR21581">
    <property type="entry name" value="D-ALANYL-D-ALANINE CARBOXYPEPTIDASE"/>
    <property type="match status" value="1"/>
</dbReference>
<feature type="region of interest" description="Disordered" evidence="10">
    <location>
        <begin position="53"/>
        <end position="87"/>
    </location>
</feature>
<sequence>MRVNFRPVLIPVRAGCILALSFACALAPTAVASADEHAPDTRGHYEDGVFIPGTREEAPNTDGCPQATRPPEPVSTSEASVAGPSPTPPPVAYTGPCGITAPPGFTIDASVLASAWLIADLDTGEIIAMKDPHGRYRPASIIKVLLALVAIDELPLDRVVTASPESAGQEGSRVGLVEGGSYSVNDLLHGLLLASGNDAAHALAQELGGDEETLAKVNALARRLGMDDTYVASYSGLDAPGMSSSAFDLGLAYREAFAHPVFADIVDTVFYDFPGHEDLPGFEVWNDNALYHEDPDGIGGKTGYTDDANHTFVGAVNHEGQRLVAVLLDTTADKARPWEQAQHLLHESYAFRGHAGVARLEPRAAAEPTPAPRPATPQAQQPPEQATVERSAPWRSLLIVAGVVVLAAVGVALSLGSQAKSGRRR</sequence>
<evidence type="ECO:0000313" key="14">
    <source>
        <dbReference type="EMBL" id="SDS43753.1"/>
    </source>
</evidence>
<dbReference type="GO" id="GO:0009252">
    <property type="term" value="P:peptidoglycan biosynthetic process"/>
    <property type="evidence" value="ECO:0007669"/>
    <property type="project" value="UniProtKB-KW"/>
</dbReference>
<organism evidence="14 15">
    <name type="scientific">Corynebacterium timonense</name>
    <dbReference type="NCBI Taxonomy" id="441500"/>
    <lineage>
        <taxon>Bacteria</taxon>
        <taxon>Bacillati</taxon>
        <taxon>Actinomycetota</taxon>
        <taxon>Actinomycetes</taxon>
        <taxon>Mycobacteriales</taxon>
        <taxon>Corynebacteriaceae</taxon>
        <taxon>Corynebacterium</taxon>
    </lineage>
</organism>
<dbReference type="InterPro" id="IPR018044">
    <property type="entry name" value="Peptidase_S11"/>
</dbReference>
<dbReference type="PRINTS" id="PR00725">
    <property type="entry name" value="DADACBPTASE1"/>
</dbReference>
<evidence type="ECO:0000313" key="15">
    <source>
        <dbReference type="Proteomes" id="UP000182237"/>
    </source>
</evidence>
<dbReference type="EMBL" id="LT629765">
    <property type="protein sequence ID" value="SDS43753.1"/>
    <property type="molecule type" value="Genomic_DNA"/>
</dbReference>
<feature type="binding site" evidence="8">
    <location>
        <position position="301"/>
    </location>
    <ligand>
        <name>substrate</name>
    </ligand>
</feature>
<dbReference type="AlphaFoldDB" id="A0A1H1S773"/>
<keyword evidence="14" id="KW-0121">Carboxypeptidase</keyword>
<dbReference type="Gene3D" id="3.40.710.10">
    <property type="entry name" value="DD-peptidase/beta-lactamase superfamily"/>
    <property type="match status" value="1"/>
</dbReference>
<reference evidence="14 15" key="1">
    <citation type="submission" date="2016-10" db="EMBL/GenBank/DDBJ databases">
        <authorList>
            <person name="de Groot N.N."/>
        </authorList>
    </citation>
    <scope>NUCLEOTIDE SEQUENCE [LARGE SCALE GENOMIC DNA]</scope>
    <source>
        <strain evidence="14 15">DSM 45434</strain>
    </source>
</reference>
<evidence type="ECO:0000259" key="13">
    <source>
        <dbReference type="Pfam" id="PF00768"/>
    </source>
</evidence>
<name>A0A1H1S773_9CORY</name>
<protein>
    <submittedName>
        <fullName evidence="14">D-alanyl-D-alanine carboxypeptidase (Penicillin-binding protein 5/6)</fullName>
    </submittedName>
</protein>
<feature type="active site" description="Proton acceptor" evidence="7">
    <location>
        <position position="143"/>
    </location>
</feature>
<dbReference type="PANTHER" id="PTHR21581:SF33">
    <property type="entry name" value="D-ALANYL-D-ALANINE CARBOXYPEPTIDASE DACB"/>
    <property type="match status" value="1"/>
</dbReference>
<evidence type="ECO:0000256" key="7">
    <source>
        <dbReference type="PIRSR" id="PIRSR618044-1"/>
    </source>
</evidence>
<dbReference type="PROSITE" id="PS51257">
    <property type="entry name" value="PROKAR_LIPOPROTEIN"/>
    <property type="match status" value="1"/>
</dbReference>
<dbReference type="SUPFAM" id="SSF56601">
    <property type="entry name" value="beta-lactamase/transpeptidase-like"/>
    <property type="match status" value="1"/>
</dbReference>
<dbReference type="InterPro" id="IPR012338">
    <property type="entry name" value="Beta-lactam/transpept-like"/>
</dbReference>
<dbReference type="STRING" id="1203190.GCA_000312345_01520"/>
<evidence type="ECO:0000256" key="11">
    <source>
        <dbReference type="SAM" id="Phobius"/>
    </source>
</evidence>
<evidence type="ECO:0000256" key="8">
    <source>
        <dbReference type="PIRSR" id="PIRSR618044-2"/>
    </source>
</evidence>
<evidence type="ECO:0000256" key="2">
    <source>
        <dbReference type="ARBA" id="ARBA00022729"/>
    </source>
</evidence>
<evidence type="ECO:0000256" key="4">
    <source>
        <dbReference type="ARBA" id="ARBA00022960"/>
    </source>
</evidence>
<dbReference type="eggNOG" id="COG1686">
    <property type="taxonomic scope" value="Bacteria"/>
</dbReference>
<feature type="active site" description="Acyl-ester intermediate" evidence="7">
    <location>
        <position position="140"/>
    </location>
</feature>
<gene>
    <name evidence="14" type="ORF">SAMN04488539_1677</name>
</gene>
<evidence type="ECO:0000256" key="10">
    <source>
        <dbReference type="SAM" id="MobiDB-lite"/>
    </source>
</evidence>
<evidence type="ECO:0000256" key="6">
    <source>
        <dbReference type="ARBA" id="ARBA00023316"/>
    </source>
</evidence>
<evidence type="ECO:0000256" key="9">
    <source>
        <dbReference type="RuleBase" id="RU004016"/>
    </source>
</evidence>
<feature type="active site" evidence="7">
    <location>
        <position position="195"/>
    </location>
</feature>
<feature type="signal peptide" evidence="12">
    <location>
        <begin position="1"/>
        <end position="34"/>
    </location>
</feature>
<dbReference type="Proteomes" id="UP000182237">
    <property type="component" value="Chromosome I"/>
</dbReference>
<comment type="similarity">
    <text evidence="1 9">Belongs to the peptidase S11 family.</text>
</comment>
<keyword evidence="11" id="KW-1133">Transmembrane helix</keyword>
<evidence type="ECO:0000256" key="5">
    <source>
        <dbReference type="ARBA" id="ARBA00022984"/>
    </source>
</evidence>
<evidence type="ECO:0000256" key="1">
    <source>
        <dbReference type="ARBA" id="ARBA00007164"/>
    </source>
</evidence>
<dbReference type="InterPro" id="IPR001967">
    <property type="entry name" value="Peptidase_S11_N"/>
</dbReference>
<keyword evidence="3" id="KW-0378">Hydrolase</keyword>
<keyword evidence="2 12" id="KW-0732">Signal</keyword>
<dbReference type="GO" id="GO:0071555">
    <property type="term" value="P:cell wall organization"/>
    <property type="evidence" value="ECO:0007669"/>
    <property type="project" value="UniProtKB-KW"/>
</dbReference>
<feature type="region of interest" description="Disordered" evidence="10">
    <location>
        <begin position="362"/>
        <end position="389"/>
    </location>
</feature>
<evidence type="ECO:0000256" key="3">
    <source>
        <dbReference type="ARBA" id="ARBA00022801"/>
    </source>
</evidence>
<dbReference type="GO" id="GO:0008360">
    <property type="term" value="P:regulation of cell shape"/>
    <property type="evidence" value="ECO:0007669"/>
    <property type="project" value="UniProtKB-KW"/>
</dbReference>
<keyword evidence="11" id="KW-0472">Membrane</keyword>
<accession>A0A1H1S773</accession>
<proteinExistence type="inferred from homology"/>